<keyword evidence="4" id="KW-0699">rRNA-binding</keyword>
<feature type="compositionally biased region" description="Gly residues" evidence="6">
    <location>
        <begin position="21"/>
        <end position="31"/>
    </location>
</feature>
<accession>A0A2S9J1P5</accession>
<evidence type="ECO:0000256" key="6">
    <source>
        <dbReference type="SAM" id="MobiDB-lite"/>
    </source>
</evidence>
<dbReference type="NCBIfam" id="TIGR01071">
    <property type="entry name" value="rplO_bact"/>
    <property type="match status" value="1"/>
</dbReference>
<dbReference type="PANTHER" id="PTHR12934:SF11">
    <property type="entry name" value="LARGE RIBOSOMAL SUBUNIT PROTEIN UL15M"/>
    <property type="match status" value="1"/>
</dbReference>
<dbReference type="RefSeq" id="WP_105717624.1">
    <property type="nucleotide sequence ID" value="NZ_PVBQ01000011.1"/>
</dbReference>
<evidence type="ECO:0000256" key="2">
    <source>
        <dbReference type="ARBA" id="ARBA00022980"/>
    </source>
</evidence>
<evidence type="ECO:0000259" key="7">
    <source>
        <dbReference type="Pfam" id="PF00828"/>
    </source>
</evidence>
<dbReference type="InterPro" id="IPR021131">
    <property type="entry name" value="Ribosomal_uL15/eL18"/>
</dbReference>
<dbReference type="GO" id="GO:0003735">
    <property type="term" value="F:structural constituent of ribosome"/>
    <property type="evidence" value="ECO:0007669"/>
    <property type="project" value="InterPro"/>
</dbReference>
<feature type="domain" description="Large ribosomal subunit protein uL15/eL18" evidence="7">
    <location>
        <begin position="77"/>
        <end position="146"/>
    </location>
</feature>
<keyword evidence="4" id="KW-0694">RNA-binding</keyword>
<dbReference type="InterPro" id="IPR030878">
    <property type="entry name" value="Ribosomal_uL15"/>
</dbReference>
<evidence type="ECO:0000256" key="5">
    <source>
        <dbReference type="RuleBase" id="RU003888"/>
    </source>
</evidence>
<dbReference type="InterPro" id="IPR036227">
    <property type="entry name" value="Ribosomal_uL15/eL18_sf"/>
</dbReference>
<evidence type="ECO:0000313" key="9">
    <source>
        <dbReference type="Proteomes" id="UP000239711"/>
    </source>
</evidence>
<evidence type="ECO:0000256" key="1">
    <source>
        <dbReference type="ARBA" id="ARBA00007320"/>
    </source>
</evidence>
<proteinExistence type="inferred from homology"/>
<dbReference type="InterPro" id="IPR001196">
    <property type="entry name" value="Ribosomal_uL15_CS"/>
</dbReference>
<protein>
    <recommendedName>
        <fullName evidence="4">Large ribosomal subunit protein uL15</fullName>
    </recommendedName>
</protein>
<keyword evidence="2 4" id="KW-0689">Ribosomal protein</keyword>
<feature type="region of interest" description="Disordered" evidence="6">
    <location>
        <begin position="1"/>
        <end position="54"/>
    </location>
</feature>
<dbReference type="OrthoDB" id="9810293at2"/>
<dbReference type="Pfam" id="PF00828">
    <property type="entry name" value="Ribosomal_L27A"/>
    <property type="match status" value="1"/>
</dbReference>
<comment type="function">
    <text evidence="4">Binds to the 23S rRNA.</text>
</comment>
<dbReference type="GO" id="GO:0006412">
    <property type="term" value="P:translation"/>
    <property type="evidence" value="ECO:0007669"/>
    <property type="project" value="UniProtKB-UniRule"/>
</dbReference>
<gene>
    <name evidence="4" type="primary">rplO</name>
    <name evidence="8" type="ORF">C5745_13960</name>
</gene>
<name>A0A2S9J1P5_9SPHI</name>
<dbReference type="PANTHER" id="PTHR12934">
    <property type="entry name" value="50S RIBOSOMAL PROTEIN L15"/>
    <property type="match status" value="1"/>
</dbReference>
<comment type="subunit">
    <text evidence="4">Part of the 50S ribosomal subunit.</text>
</comment>
<dbReference type="InterPro" id="IPR005749">
    <property type="entry name" value="Ribosomal_uL15_bac-type"/>
</dbReference>
<evidence type="ECO:0000256" key="3">
    <source>
        <dbReference type="ARBA" id="ARBA00023274"/>
    </source>
</evidence>
<comment type="caution">
    <text evidence="8">The sequence shown here is derived from an EMBL/GenBank/DDBJ whole genome shotgun (WGS) entry which is preliminary data.</text>
</comment>
<keyword evidence="3 4" id="KW-0687">Ribonucleoprotein</keyword>
<dbReference type="Gene3D" id="3.100.10.10">
    <property type="match status" value="1"/>
</dbReference>
<sequence length="148" mass="15896">MNLNSLKPAKGSVKNRKRIGRGQGSGRGGTSTRGHKGAGSRSGHSTKIGFEGGQMPLQRRVPKFGFKNINRVEYKGINLDVLQELVAKYNLTVIDFDSLKEHGLVAKKDLVKILGRGELTTKVEVKAHAFSASAQKAIEAAGGSIEKL</sequence>
<dbReference type="GO" id="GO:0022625">
    <property type="term" value="C:cytosolic large ribosomal subunit"/>
    <property type="evidence" value="ECO:0007669"/>
    <property type="project" value="TreeGrafter"/>
</dbReference>
<comment type="similarity">
    <text evidence="1 4 5">Belongs to the universal ribosomal protein uL15 family.</text>
</comment>
<dbReference type="Proteomes" id="UP000239711">
    <property type="component" value="Unassembled WGS sequence"/>
</dbReference>
<dbReference type="AlphaFoldDB" id="A0A2S9J1P5"/>
<dbReference type="SUPFAM" id="SSF52080">
    <property type="entry name" value="Ribosomal proteins L15p and L18e"/>
    <property type="match status" value="1"/>
</dbReference>
<evidence type="ECO:0000313" key="8">
    <source>
        <dbReference type="EMBL" id="PRD46705.1"/>
    </source>
</evidence>
<organism evidence="8 9">
    <name type="scientific">Sphingobacterium haloxyli</name>
    <dbReference type="NCBI Taxonomy" id="2100533"/>
    <lineage>
        <taxon>Bacteria</taxon>
        <taxon>Pseudomonadati</taxon>
        <taxon>Bacteroidota</taxon>
        <taxon>Sphingobacteriia</taxon>
        <taxon>Sphingobacteriales</taxon>
        <taxon>Sphingobacteriaceae</taxon>
        <taxon>Sphingobacterium</taxon>
    </lineage>
</organism>
<dbReference type="PROSITE" id="PS00475">
    <property type="entry name" value="RIBOSOMAL_L15"/>
    <property type="match status" value="1"/>
</dbReference>
<dbReference type="EMBL" id="PVBQ01000011">
    <property type="protein sequence ID" value="PRD46705.1"/>
    <property type="molecule type" value="Genomic_DNA"/>
</dbReference>
<keyword evidence="9" id="KW-1185">Reference proteome</keyword>
<dbReference type="HAMAP" id="MF_01341">
    <property type="entry name" value="Ribosomal_uL15"/>
    <property type="match status" value="1"/>
</dbReference>
<dbReference type="GO" id="GO:0019843">
    <property type="term" value="F:rRNA binding"/>
    <property type="evidence" value="ECO:0007669"/>
    <property type="project" value="UniProtKB-UniRule"/>
</dbReference>
<reference evidence="8 9" key="1">
    <citation type="submission" date="2018-02" db="EMBL/GenBank/DDBJ databases">
        <title>The draft genome of Sphingobacterium sp. 5JN-11.</title>
        <authorList>
            <person name="Liu L."/>
            <person name="Li L."/>
            <person name="Liang L."/>
            <person name="Zhang X."/>
            <person name="Wang T."/>
        </authorList>
    </citation>
    <scope>NUCLEOTIDE SEQUENCE [LARGE SCALE GENOMIC DNA]</scope>
    <source>
        <strain evidence="8 9">5JN-11</strain>
    </source>
</reference>
<evidence type="ECO:0000256" key="4">
    <source>
        <dbReference type="HAMAP-Rule" id="MF_01341"/>
    </source>
</evidence>